<reference evidence="1 2" key="2">
    <citation type="journal article" date="2022" name="Mol. Ecol. Resour.">
        <title>The genomes of chicory, endive, great burdock and yacon provide insights into Asteraceae paleo-polyploidization history and plant inulin production.</title>
        <authorList>
            <person name="Fan W."/>
            <person name="Wang S."/>
            <person name="Wang H."/>
            <person name="Wang A."/>
            <person name="Jiang F."/>
            <person name="Liu H."/>
            <person name="Zhao H."/>
            <person name="Xu D."/>
            <person name="Zhang Y."/>
        </authorList>
    </citation>
    <scope>NUCLEOTIDE SEQUENCE [LARGE SCALE GENOMIC DNA]</scope>
    <source>
        <strain evidence="2">cv. Punajuju</strain>
        <tissue evidence="1">Leaves</tissue>
    </source>
</reference>
<proteinExistence type="predicted"/>
<gene>
    <name evidence="1" type="ORF">L2E82_08600</name>
</gene>
<protein>
    <submittedName>
        <fullName evidence="1">Uncharacterized protein</fullName>
    </submittedName>
</protein>
<name>A0ACB9G6Q6_CICIN</name>
<comment type="caution">
    <text evidence="1">The sequence shown here is derived from an EMBL/GenBank/DDBJ whole genome shotgun (WGS) entry which is preliminary data.</text>
</comment>
<reference evidence="2" key="1">
    <citation type="journal article" date="2022" name="Mol. Ecol. Resour.">
        <title>The genomes of chicory, endive, great burdock and yacon provide insights into Asteraceae palaeo-polyploidization history and plant inulin production.</title>
        <authorList>
            <person name="Fan W."/>
            <person name="Wang S."/>
            <person name="Wang H."/>
            <person name="Wang A."/>
            <person name="Jiang F."/>
            <person name="Liu H."/>
            <person name="Zhao H."/>
            <person name="Xu D."/>
            <person name="Zhang Y."/>
        </authorList>
    </citation>
    <scope>NUCLEOTIDE SEQUENCE [LARGE SCALE GENOMIC DNA]</scope>
    <source>
        <strain evidence="2">cv. Punajuju</strain>
    </source>
</reference>
<evidence type="ECO:0000313" key="2">
    <source>
        <dbReference type="Proteomes" id="UP001055811"/>
    </source>
</evidence>
<dbReference type="Proteomes" id="UP001055811">
    <property type="component" value="Linkage Group LG02"/>
</dbReference>
<organism evidence="1 2">
    <name type="scientific">Cichorium intybus</name>
    <name type="common">Chicory</name>
    <dbReference type="NCBI Taxonomy" id="13427"/>
    <lineage>
        <taxon>Eukaryota</taxon>
        <taxon>Viridiplantae</taxon>
        <taxon>Streptophyta</taxon>
        <taxon>Embryophyta</taxon>
        <taxon>Tracheophyta</taxon>
        <taxon>Spermatophyta</taxon>
        <taxon>Magnoliopsida</taxon>
        <taxon>eudicotyledons</taxon>
        <taxon>Gunneridae</taxon>
        <taxon>Pentapetalae</taxon>
        <taxon>asterids</taxon>
        <taxon>campanulids</taxon>
        <taxon>Asterales</taxon>
        <taxon>Asteraceae</taxon>
        <taxon>Cichorioideae</taxon>
        <taxon>Cichorieae</taxon>
        <taxon>Cichoriinae</taxon>
        <taxon>Cichorium</taxon>
    </lineage>
</organism>
<accession>A0ACB9G6Q6</accession>
<keyword evidence="2" id="KW-1185">Reference proteome</keyword>
<evidence type="ECO:0000313" key="1">
    <source>
        <dbReference type="EMBL" id="KAI3779100.1"/>
    </source>
</evidence>
<sequence length="139" mass="15296">MISGGVCFPVTHLSPAINPARTPTTALLRVLLLWRRWDQGPRPNLVTVVRQTHHSPLRRHLFICTQTCTGESILRPPMTTLGLPATVPISTTPPDALVAYTLLWHNSNGETVVSLPGTTYHQSSPFEPLLAHPLVSRLL</sequence>
<dbReference type="EMBL" id="CM042010">
    <property type="protein sequence ID" value="KAI3779100.1"/>
    <property type="molecule type" value="Genomic_DNA"/>
</dbReference>